<keyword evidence="3" id="KW-1185">Reference proteome</keyword>
<dbReference type="Proteomes" id="UP000199301">
    <property type="component" value="Unassembled WGS sequence"/>
</dbReference>
<evidence type="ECO:0000256" key="1">
    <source>
        <dbReference type="SAM" id="MobiDB-lite"/>
    </source>
</evidence>
<organism evidence="2 3">
    <name type="scientific">Actinopolyspora saharensis</name>
    <dbReference type="NCBI Taxonomy" id="995062"/>
    <lineage>
        <taxon>Bacteria</taxon>
        <taxon>Bacillati</taxon>
        <taxon>Actinomycetota</taxon>
        <taxon>Actinomycetes</taxon>
        <taxon>Actinopolysporales</taxon>
        <taxon>Actinopolysporaceae</taxon>
        <taxon>Actinopolyspora</taxon>
    </lineage>
</organism>
<dbReference type="AlphaFoldDB" id="A0A1H1AMG1"/>
<accession>A0A1H1AMG1</accession>
<evidence type="ECO:0008006" key="4">
    <source>
        <dbReference type="Google" id="ProtNLM"/>
    </source>
</evidence>
<proteinExistence type="predicted"/>
<dbReference type="PANTHER" id="PTHR28008:SF1">
    <property type="entry name" value="DOMAIN PROTEIN, PUTATIVE (AFU_ORTHOLOGUE AFUA_3G10980)-RELATED"/>
    <property type="match status" value="1"/>
</dbReference>
<protein>
    <recommendedName>
        <fullName evidence="4">VanZ like family protein</fullName>
    </recommendedName>
</protein>
<feature type="region of interest" description="Disordered" evidence="1">
    <location>
        <begin position="112"/>
        <end position="151"/>
    </location>
</feature>
<gene>
    <name evidence="2" type="ORF">SAMN04489718_1652</name>
</gene>
<dbReference type="PANTHER" id="PTHR28008">
    <property type="entry name" value="DOMAIN PROTEIN, PUTATIVE (AFU_ORTHOLOGUE AFUA_3G10980)-RELATED"/>
    <property type="match status" value="1"/>
</dbReference>
<sequence>MLDPFSKLLHRVLFTICCVASAVILFTPSSGVPTAPPGADKLVHLTLFLALTGTGKLAGLRSGPLVTALVCYAPLSELLQAALPIHRHADPLDLVADLAGVLAALALLRPKRSSSDRVGPRGPRGRSHLRVSNRSPRSARSGAELIDGSAD</sequence>
<dbReference type="EMBL" id="FNKO01000001">
    <property type="protein sequence ID" value="SDQ40913.1"/>
    <property type="molecule type" value="Genomic_DNA"/>
</dbReference>
<name>A0A1H1AMG1_9ACTN</name>
<evidence type="ECO:0000313" key="2">
    <source>
        <dbReference type="EMBL" id="SDQ40913.1"/>
    </source>
</evidence>
<evidence type="ECO:0000313" key="3">
    <source>
        <dbReference type="Proteomes" id="UP000199301"/>
    </source>
</evidence>
<reference evidence="3" key="1">
    <citation type="submission" date="2016-10" db="EMBL/GenBank/DDBJ databases">
        <authorList>
            <person name="Varghese N."/>
            <person name="Submissions S."/>
        </authorList>
    </citation>
    <scope>NUCLEOTIDE SEQUENCE [LARGE SCALE GENOMIC DNA]</scope>
    <source>
        <strain evidence="3">DSM 45459</strain>
    </source>
</reference>
<dbReference type="STRING" id="995062.SAMN04489718_1652"/>
<dbReference type="OrthoDB" id="5194541at2"/>